<evidence type="ECO:0000256" key="5">
    <source>
        <dbReference type="SAM" id="MobiDB-lite"/>
    </source>
</evidence>
<dbReference type="Gene3D" id="2.30.29.30">
    <property type="entry name" value="Pleckstrin-homology domain (PH domain)/Phosphotyrosine-binding domain (PTB)"/>
    <property type="match status" value="1"/>
</dbReference>
<evidence type="ECO:0000256" key="4">
    <source>
        <dbReference type="ARBA" id="ARBA00023136"/>
    </source>
</evidence>
<feature type="domain" description="VASt" evidence="7">
    <location>
        <begin position="871"/>
        <end position="1038"/>
    </location>
</feature>
<feature type="compositionally biased region" description="Basic and acidic residues" evidence="5">
    <location>
        <begin position="150"/>
        <end position="159"/>
    </location>
</feature>
<dbReference type="EMBL" id="GDJX01025092">
    <property type="protein sequence ID" value="JAT42844.1"/>
    <property type="molecule type" value="Transcribed_RNA"/>
</dbReference>
<dbReference type="InterPro" id="IPR000008">
    <property type="entry name" value="C2_dom"/>
</dbReference>
<keyword evidence="2" id="KW-0812">Transmembrane</keyword>
<sequence>MKLNVRVLEARNLPPTDPNGLSDPYVKLQLGRCRSKTKVVKKCLNPSWEEEFSFRVDDLSEELTVLVMDEDKYFNDDFVGQLKVPVSAVFDAEKKTLGTAWYALQPKNSKKSKYRDCGEIRLTICLSQNISFPSEIPGVMHSLSDNSASHSDRPSELTRHSFSSSSNGSVKLSEASGVEDVEPSEEEKSNAPTFVDRLFQIFLGKHSEVAPISSKEFDSSELPDTAGKPEARENHSGENKSDNGSSIVSFDELLTSIISKDLEREMPSNLPGGVLLDQAYVVAPGDLNALLFSPDSNFMQSLAELQGTIGIQQGPWRLENGGDSLKREVTFTKAATKLIRAVKATEEQTYLKADGKSYAVLSSVSTPDVPFGNNFRTEVLYCIMPGPELPSEDLSSRLIISWRTNFLQSTFMKGMIEGGAKQGLTESYSQFADLLSQNVKPVDLKDLRSGKEQILASLQVEKESDLKLAFRFFGNFTVLSSVFMALYVLAHVLLANPNTIQGLEFVGLDLPDSIGEVIVCGVIVLQGERVLKMIGRYLQARKQRGSDHGVKAQGDGWLLTVALIEGNSIAAVDSAEFSDPYVVFTCNGKTKTSSIKFQTSDPQWNEIFEFDAMDDPPSTMDVDVYDFDGPFDEATSLGHAEINFVKSNISNLADLWIPLQGKLAQAYQSKLHLRIFLNNTRGTAVVKEYITKMEKEVGKKISLRSPHTNSAFQKLFGLPPEEFLINDFTCHLKRKMPLQGRLFLSPRIIGFYANLFGHKTKFFFLWEDIEDIQLIPPSLASVGSPSLMIILRRGRGMDARHGAKTHDHEGRLKFHFQSFVSFHVANRTIMALWRAKSLSPEQKFQIVEEESEAKSFQSEESESFLGIEDANMSEVFSSAYPIPTKSLMELFNGGPVERKVMGKVGCVDYTLTAWEPVKPDVYQRQISYKFDKRISHYGGEVTSTQQKSPLPDKNGWVIEEVMILNGVPLGDYFNLHLRYQVDSIPLRSKACNVQVHLGIAWLKSTKHQKRITNNVITSLAGHLREMFRLVEKEFTPGK</sequence>
<dbReference type="InterPro" id="IPR004182">
    <property type="entry name" value="GRAM"/>
</dbReference>
<evidence type="ECO:0000259" key="7">
    <source>
        <dbReference type="PROSITE" id="PS51778"/>
    </source>
</evidence>
<dbReference type="SMART" id="SM00568">
    <property type="entry name" value="GRAM"/>
    <property type="match status" value="1"/>
</dbReference>
<comment type="subcellular location">
    <subcellularLocation>
        <location evidence="1">Membrane</location>
        <topology evidence="1">Single-pass membrane protein</topology>
    </subcellularLocation>
</comment>
<dbReference type="SUPFAM" id="SSF49562">
    <property type="entry name" value="C2 domain (Calcium/lipid-binding domain, CaLB)"/>
    <property type="match status" value="2"/>
</dbReference>
<dbReference type="PROSITE" id="PS50004">
    <property type="entry name" value="C2"/>
    <property type="match status" value="2"/>
</dbReference>
<dbReference type="Pfam" id="PF00168">
    <property type="entry name" value="C2"/>
    <property type="match status" value="2"/>
</dbReference>
<dbReference type="InterPro" id="IPR011993">
    <property type="entry name" value="PH-like_dom_sf"/>
</dbReference>
<keyword evidence="3" id="KW-1133">Transmembrane helix</keyword>
<dbReference type="InterPro" id="IPR035892">
    <property type="entry name" value="C2_domain_sf"/>
</dbReference>
<feature type="compositionally biased region" description="Polar residues" evidence="5">
    <location>
        <begin position="160"/>
        <end position="170"/>
    </location>
</feature>
<dbReference type="SMART" id="SM00239">
    <property type="entry name" value="C2"/>
    <property type="match status" value="2"/>
</dbReference>
<evidence type="ECO:0000313" key="8">
    <source>
        <dbReference type="EMBL" id="JAT42844.1"/>
    </source>
</evidence>
<reference evidence="8" key="1">
    <citation type="submission" date="2015-07" db="EMBL/GenBank/DDBJ databases">
        <title>Transcriptome Assembly of Anthurium amnicola.</title>
        <authorList>
            <person name="Suzuki J."/>
        </authorList>
    </citation>
    <scope>NUCLEOTIDE SEQUENCE</scope>
</reference>
<feature type="domain" description="C2" evidence="6">
    <location>
        <begin position="539"/>
        <end position="657"/>
    </location>
</feature>
<dbReference type="Pfam" id="PF02893">
    <property type="entry name" value="GRAM"/>
    <property type="match status" value="1"/>
</dbReference>
<feature type="domain" description="C2" evidence="6">
    <location>
        <begin position="1"/>
        <end position="102"/>
    </location>
</feature>
<dbReference type="Gene3D" id="2.60.40.150">
    <property type="entry name" value="C2 domain"/>
    <property type="match status" value="2"/>
</dbReference>
<protein>
    <submittedName>
        <fullName evidence="8">C2 and GRAM domain-containing protein At1g03370</fullName>
    </submittedName>
</protein>
<evidence type="ECO:0000256" key="1">
    <source>
        <dbReference type="ARBA" id="ARBA00004167"/>
    </source>
</evidence>
<dbReference type="CDD" id="cd00030">
    <property type="entry name" value="C2"/>
    <property type="match status" value="2"/>
</dbReference>
<dbReference type="PANTHER" id="PTHR46296">
    <property type="entry name" value="BNAA05G37250D PROTEIN"/>
    <property type="match status" value="1"/>
</dbReference>
<evidence type="ECO:0000313" key="9">
    <source>
        <dbReference type="EMBL" id="JAT46707.1"/>
    </source>
</evidence>
<name>A0A1D1XKB0_9ARAE</name>
<evidence type="ECO:0000256" key="3">
    <source>
        <dbReference type="ARBA" id="ARBA00022989"/>
    </source>
</evidence>
<gene>
    <name evidence="8" type="primary">At1g03370_9</name>
    <name evidence="9" type="synonym">At1g03370_10</name>
    <name evidence="8" type="ORF">g.120448</name>
    <name evidence="9" type="ORF">g.120455</name>
</gene>
<feature type="domain" description="VASt" evidence="7">
    <location>
        <begin position="271"/>
        <end position="443"/>
    </location>
</feature>
<dbReference type="PROSITE" id="PS51778">
    <property type="entry name" value="VAST"/>
    <property type="match status" value="2"/>
</dbReference>
<dbReference type="InterPro" id="IPR044511">
    <property type="entry name" value="At1g03370/At5g50170-like"/>
</dbReference>
<feature type="region of interest" description="Disordered" evidence="5">
    <location>
        <begin position="143"/>
        <end position="190"/>
    </location>
</feature>
<evidence type="ECO:0000259" key="6">
    <source>
        <dbReference type="PROSITE" id="PS50004"/>
    </source>
</evidence>
<dbReference type="PANTHER" id="PTHR46296:SF8">
    <property type="entry name" value="OS06G0297800 PROTEIN"/>
    <property type="match status" value="1"/>
</dbReference>
<dbReference type="InterPro" id="IPR031968">
    <property type="entry name" value="VASt"/>
</dbReference>
<dbReference type="AlphaFoldDB" id="A0A1D1XKB0"/>
<dbReference type="EMBL" id="GDJX01021229">
    <property type="protein sequence ID" value="JAT46707.1"/>
    <property type="molecule type" value="Transcribed_RNA"/>
</dbReference>
<dbReference type="CDD" id="cd13219">
    <property type="entry name" value="PH-GRAM_C2-GRAM"/>
    <property type="match status" value="1"/>
</dbReference>
<organism evidence="8">
    <name type="scientific">Anthurium amnicola</name>
    <dbReference type="NCBI Taxonomy" id="1678845"/>
    <lineage>
        <taxon>Eukaryota</taxon>
        <taxon>Viridiplantae</taxon>
        <taxon>Streptophyta</taxon>
        <taxon>Embryophyta</taxon>
        <taxon>Tracheophyta</taxon>
        <taxon>Spermatophyta</taxon>
        <taxon>Magnoliopsida</taxon>
        <taxon>Liliopsida</taxon>
        <taxon>Araceae</taxon>
        <taxon>Pothoideae</taxon>
        <taxon>Potheae</taxon>
        <taxon>Anthurium</taxon>
    </lineage>
</organism>
<keyword evidence="4" id="KW-0472">Membrane</keyword>
<feature type="region of interest" description="Disordered" evidence="5">
    <location>
        <begin position="214"/>
        <end position="246"/>
    </location>
</feature>
<evidence type="ECO:0000256" key="2">
    <source>
        <dbReference type="ARBA" id="ARBA00022692"/>
    </source>
</evidence>
<dbReference type="GO" id="GO:0016020">
    <property type="term" value="C:membrane"/>
    <property type="evidence" value="ECO:0007669"/>
    <property type="project" value="UniProtKB-SubCell"/>
</dbReference>
<feature type="compositionally biased region" description="Basic and acidic residues" evidence="5">
    <location>
        <begin position="227"/>
        <end position="241"/>
    </location>
</feature>
<dbReference type="PRINTS" id="PR00360">
    <property type="entry name" value="C2DOMAIN"/>
</dbReference>
<accession>A0A1D1XKB0</accession>
<dbReference type="Pfam" id="PF16016">
    <property type="entry name" value="VASt"/>
    <property type="match status" value="2"/>
</dbReference>
<proteinExistence type="predicted"/>